<keyword evidence="4" id="KW-1185">Reference proteome</keyword>
<evidence type="ECO:0000256" key="2">
    <source>
        <dbReference type="SAM" id="MobiDB-lite"/>
    </source>
</evidence>
<dbReference type="GO" id="GO:0031032">
    <property type="term" value="P:actomyosin structure organization"/>
    <property type="evidence" value="ECO:0000318"/>
    <property type="project" value="GO_Central"/>
</dbReference>
<dbReference type="VGNC" id="VGNC:15256">
    <property type="gene designation" value="ALKBH4"/>
</dbReference>
<evidence type="ECO:0000313" key="3">
    <source>
        <dbReference type="Ensembl" id="ENSECAP00000034555.2"/>
    </source>
</evidence>
<dbReference type="GO" id="GO:0016706">
    <property type="term" value="F:2-oxoglutarate-dependent dioxygenase activity"/>
    <property type="evidence" value="ECO:0000318"/>
    <property type="project" value="GO_Central"/>
</dbReference>
<accession>A0A3Q2HMU5</accession>
<dbReference type="STRING" id="9796.ENSECAP00000034555"/>
<feature type="compositionally biased region" description="Basic residues" evidence="2">
    <location>
        <begin position="73"/>
        <end position="89"/>
    </location>
</feature>
<name>A0A3Q2HMU5_HORSE</name>
<dbReference type="SUPFAM" id="SSF51197">
    <property type="entry name" value="Clavaminate synthase-like"/>
    <property type="match status" value="1"/>
</dbReference>
<evidence type="ECO:0000313" key="4">
    <source>
        <dbReference type="Proteomes" id="UP000002281"/>
    </source>
</evidence>
<reference evidence="3" key="2">
    <citation type="submission" date="2025-08" db="UniProtKB">
        <authorList>
            <consortium name="Ensembl"/>
        </authorList>
    </citation>
    <scope>IDENTIFICATION</scope>
    <source>
        <strain evidence="3">Thoroughbred</strain>
    </source>
</reference>
<proteinExistence type="predicted"/>
<dbReference type="PANTHER" id="PTHR12463:SF0">
    <property type="entry name" value="ALPHA-KETOGLUTARATE-DEPENDENT DIOXYGENASE ALKB HOMOLOG 4"/>
    <property type="match status" value="1"/>
</dbReference>
<dbReference type="InterPro" id="IPR037151">
    <property type="entry name" value="AlkB-like_sf"/>
</dbReference>
<dbReference type="PaxDb" id="9796-ENSECAP00000034555"/>
<dbReference type="GO" id="GO:0070988">
    <property type="term" value="P:demethylation"/>
    <property type="evidence" value="ECO:0007669"/>
    <property type="project" value="InterPro"/>
</dbReference>
<dbReference type="GO" id="GO:0032451">
    <property type="term" value="F:demethylase activity"/>
    <property type="evidence" value="ECO:0000318"/>
    <property type="project" value="GO_Central"/>
</dbReference>
<feature type="region of interest" description="Disordered" evidence="2">
    <location>
        <begin position="62"/>
        <end position="105"/>
    </location>
</feature>
<sequence length="458" mass="51432">MRRWDRPRLAGSVSSWLLERSSSCSCVRRLRSLGSKCSESSFSPDRLGLRILPSRSLLGRPRCISSRAERGPMARRRGPRGPDRRHQRRPSPLLPSVAPREPRRWRRASLVAETTGRKQPADLVPCGPRALARGLQLPAAPRPAAPRLRLARQDAAMAAAAVAAPEVLRECGCKGIRTCLICERQRGGDPPWQHPPQKTHRFIYYSDTGWAVGAEESDFEGWAFPFPGVTVIEDFVTREEEAEMVQLMDREPWKPSQSGRRKQDYGPKVNFRKQKLKTAGFRGLPSFSREVVRRMGLYPILEDFRPVEQCNLDYCPERGSAIDPHLDDAWLWGERLVSLNLLSPTVLSMSREAPGSLLLCLAPSGFPEALVEGVMAPSRSVLCQEVEVAVPLPCRSLLVLTGAARHQWKHAIHRRHIQARRVCATFRELSAEFCPGGKQQELGQELLQISLSFQGRPM</sequence>
<gene>
    <name evidence="3 5" type="primary">ALKBH4</name>
</gene>
<dbReference type="InParanoid" id="A0A3Q2HMU5"/>
<dbReference type="GO" id="GO:0030496">
    <property type="term" value="C:midbody"/>
    <property type="evidence" value="ECO:0000318"/>
    <property type="project" value="GO_Central"/>
</dbReference>
<dbReference type="AlphaFoldDB" id="A0A3Q2HMU5"/>
<dbReference type="FunCoup" id="A0A3Q2HMU5">
    <property type="interactions" value="3124"/>
</dbReference>
<protein>
    <submittedName>
        <fullName evidence="3">AlkB homolog 4, lysine demethylase</fullName>
    </submittedName>
</protein>
<comment type="cofactor">
    <cofactor evidence="1">
        <name>Fe(2+)</name>
        <dbReference type="ChEBI" id="CHEBI:29033"/>
    </cofactor>
</comment>
<dbReference type="InterPro" id="IPR032857">
    <property type="entry name" value="ALKBH4"/>
</dbReference>
<dbReference type="GeneTree" id="ENSGT00390000006344"/>
<dbReference type="Bgee" id="ENSECAG00000033173">
    <property type="expression patterns" value="Expressed in leukocyte and 22 other cell types or tissues"/>
</dbReference>
<reference evidence="3" key="3">
    <citation type="submission" date="2025-09" db="UniProtKB">
        <authorList>
            <consortium name="Ensembl"/>
        </authorList>
    </citation>
    <scope>IDENTIFICATION</scope>
    <source>
        <strain evidence="3">Thoroughbred</strain>
    </source>
</reference>
<dbReference type="GO" id="GO:0070938">
    <property type="term" value="C:contractile ring"/>
    <property type="evidence" value="ECO:0000318"/>
    <property type="project" value="GO_Central"/>
</dbReference>
<evidence type="ECO:0000313" key="5">
    <source>
        <dbReference type="VGNC" id="VGNC:15256"/>
    </source>
</evidence>
<evidence type="ECO:0000256" key="1">
    <source>
        <dbReference type="ARBA" id="ARBA00001954"/>
    </source>
</evidence>
<dbReference type="PANTHER" id="PTHR12463">
    <property type="entry name" value="OXYGENASE-RELATED"/>
    <property type="match status" value="1"/>
</dbReference>
<reference evidence="3 4" key="1">
    <citation type="journal article" date="2009" name="Science">
        <title>Genome sequence, comparative analysis, and population genetics of the domestic horse.</title>
        <authorList>
            <consortium name="Broad Institute Genome Sequencing Platform"/>
            <consortium name="Broad Institute Whole Genome Assembly Team"/>
            <person name="Wade C.M."/>
            <person name="Giulotto E."/>
            <person name="Sigurdsson S."/>
            <person name="Zoli M."/>
            <person name="Gnerre S."/>
            <person name="Imsland F."/>
            <person name="Lear T.L."/>
            <person name="Adelson D.L."/>
            <person name="Bailey E."/>
            <person name="Bellone R.R."/>
            <person name="Bloecker H."/>
            <person name="Distl O."/>
            <person name="Edgar R.C."/>
            <person name="Garber M."/>
            <person name="Leeb T."/>
            <person name="Mauceli E."/>
            <person name="MacLeod J.N."/>
            <person name="Penedo M.C.T."/>
            <person name="Raison J.M."/>
            <person name="Sharpe T."/>
            <person name="Vogel J."/>
            <person name="Andersson L."/>
            <person name="Antczak D.F."/>
            <person name="Biagi T."/>
            <person name="Binns M.M."/>
            <person name="Chowdhary B.P."/>
            <person name="Coleman S.J."/>
            <person name="Della Valle G."/>
            <person name="Fryc S."/>
            <person name="Guerin G."/>
            <person name="Hasegawa T."/>
            <person name="Hill E.W."/>
            <person name="Jurka J."/>
            <person name="Kiialainen A."/>
            <person name="Lindgren G."/>
            <person name="Liu J."/>
            <person name="Magnani E."/>
            <person name="Mickelson J.R."/>
            <person name="Murray J."/>
            <person name="Nergadze S.G."/>
            <person name="Onofrio R."/>
            <person name="Pedroni S."/>
            <person name="Piras M.F."/>
            <person name="Raudsepp T."/>
            <person name="Rocchi M."/>
            <person name="Roeed K.H."/>
            <person name="Ryder O.A."/>
            <person name="Searle S."/>
            <person name="Skow L."/>
            <person name="Swinburne J.E."/>
            <person name="Syvaenen A.C."/>
            <person name="Tozaki T."/>
            <person name="Valberg S.J."/>
            <person name="Vaudin M."/>
            <person name="White J.R."/>
            <person name="Zody M.C."/>
            <person name="Lander E.S."/>
            <person name="Lindblad-Toh K."/>
        </authorList>
    </citation>
    <scope>NUCLEOTIDE SEQUENCE [LARGE SCALE GENOMIC DNA]</scope>
    <source>
        <strain evidence="3 4">Thoroughbred</strain>
    </source>
</reference>
<dbReference type="Proteomes" id="UP000002281">
    <property type="component" value="Chromosome 13"/>
</dbReference>
<dbReference type="Gene3D" id="2.60.120.590">
    <property type="entry name" value="Alpha-ketoglutarate-dependent dioxygenase AlkB-like"/>
    <property type="match status" value="1"/>
</dbReference>
<dbReference type="Ensembl" id="ENSECAT00000051711.2">
    <property type="protein sequence ID" value="ENSECAP00000034555.2"/>
    <property type="gene ID" value="ENSECAG00000033173.2"/>
</dbReference>
<organism evidence="3 4">
    <name type="scientific">Equus caballus</name>
    <name type="common">Horse</name>
    <dbReference type="NCBI Taxonomy" id="9796"/>
    <lineage>
        <taxon>Eukaryota</taxon>
        <taxon>Metazoa</taxon>
        <taxon>Chordata</taxon>
        <taxon>Craniata</taxon>
        <taxon>Vertebrata</taxon>
        <taxon>Euteleostomi</taxon>
        <taxon>Mammalia</taxon>
        <taxon>Eutheria</taxon>
        <taxon>Laurasiatheria</taxon>
        <taxon>Perissodactyla</taxon>
        <taxon>Equidae</taxon>
        <taxon>Equus</taxon>
    </lineage>
</organism>